<dbReference type="Gene3D" id="1.10.287.110">
    <property type="entry name" value="DnaJ domain"/>
    <property type="match status" value="2"/>
</dbReference>
<dbReference type="GO" id="GO:0072318">
    <property type="term" value="P:clathrin coat disassembly"/>
    <property type="evidence" value="ECO:0007669"/>
    <property type="project" value="TreeGrafter"/>
</dbReference>
<name>A0A4D6LQ77_VIGUN</name>
<sequence length="1595" mass="181467">MAHSRQPNKAAVTLSNKSNNNGTFSSSKTLYDDVYGGPPKFGVSTLSPRFEDYREIFGSFHTARASSIPLLDLPAVHDAEAFFDPRSHSFNYTEVFGALDFELPSDNLFHRHTALDAASSEESWSPEETDSFSEELDQSAINQSILNGSIFHSVDGNVGSNILYHNKVDGTSNEHMSKGKNHLSQLHAAPGFGRVYDETTQLHQTNSSYQVADDIDLDMEFSAENVKGNHPRATTVAHLGNFTFGEQTFDSDLNLQNGGSKKDSHSGEMFITVSDINLRSMPSQVPPPSRPPPVVDAKKDMCGLHSNSRVVASEETSGAVSPPFFDAEDHMNSSVTASADAMNEAMLIAEEKLRSTKELKGRKKWNRETYLKSNYDAKVNEAKMCKDITRLSSLNDETALGSYDWRHSKAKLYATDDRQELKKASPETTDNLEGKRAVNMFEEKNKMESRSSLESDRSTEVGTWKDESEFFELVGMKESEMVTQTAKQSKNLMQGIGAQKHGQKEREASNVQEKHKQVKATEENFQVEEYEKKYKATKEAREHDENIMKPEASNGKQRQREHIEREKMAKVFEEEENEKSIKIAHQHGKSEKKVTEADQSAIMEDVCEMGNREHKQAEIQKSIEVDRQTANDIQQATGLRENQKKLREVEKQQQNVNRHKHSEKMEENRKTQSEAFAIGQTDQEEKLKGSGKLEDIVERSNAAVESDYTEETEVCKSENQMKLKLGKRIQMNKGLKEARERVEIEKSLKSSFENEESDGGVLPAFRWDENGKKLKEDIELEVKEIRLKEASEQRENKAYEKDQSTKKFEDFYDGDGEGNIPPKSGDGKGIQKVMNQTPVQEQINRMLSEDQKKKVTESTSSQTFASEGNVAVSNENRHLEQSENMNKDGEMEKCKGLNKDLDDKERKDGGKMKNAEVTDETWEIESGEDLSTQSASMHEAFIRKPKVSKDYVAKMRTECKVGEKQLKGVGMENQLDNEKFSAPEQMTAGDAEHSKTQSEKEEDTVTKVDCRRSTEAAEPIVQETVNAQKTAQLFHIGQSTESKTKSINEKSAIIKDTERMKRERESEKDHLRKMEEEVDREREREKEVEKAVLEAEREREREKDRMAVDRATFEARDRAYAEACEREERAAFERATMEARYKALAEARERLEKACAEARDKSYIDKETTEARLKAERAAVERATAEAQDRALEKLKSERTAFESRERLERSVSDNFCGRQDSSSSDMLDPQFQNSSSSTVSRHPYSLYGAASFSERSEREGESPQRCRARLERHRRTAERAAKALAEKNMRDLLAQKEQAERNRLSETLDAEVRRWSGGKEGNLRALLSTLQYILWPDSGWQSIPLTEVITSAAVKKAYRKATLCVHPDKLQQRGASIQQKYICEKVFDLLKQTYTERALSIHRSRGSNAFPDVEVLDMLDPQFQNSSSSTVSRHPYSLYGAASFSERSEREGESPQRCRARLERHRRTAERAAKALAEKNMRDLLAQKEQAERNRLSETLDAEVRRWSGGKEGNLRALLSTLQYILWPDSGWQSIPLTEVITSAAVKKAYRKATLCVHPDKLQQRGASIQQKYICEKVFDLLKEAWNKFNSEER</sequence>
<dbReference type="GO" id="GO:0031982">
    <property type="term" value="C:vesicle"/>
    <property type="evidence" value="ECO:0007669"/>
    <property type="project" value="TreeGrafter"/>
</dbReference>
<evidence type="ECO:0000256" key="1">
    <source>
        <dbReference type="ARBA" id="ARBA00023054"/>
    </source>
</evidence>
<organism evidence="4 5">
    <name type="scientific">Vigna unguiculata</name>
    <name type="common">Cowpea</name>
    <dbReference type="NCBI Taxonomy" id="3917"/>
    <lineage>
        <taxon>Eukaryota</taxon>
        <taxon>Viridiplantae</taxon>
        <taxon>Streptophyta</taxon>
        <taxon>Embryophyta</taxon>
        <taxon>Tracheophyta</taxon>
        <taxon>Spermatophyta</taxon>
        <taxon>Magnoliopsida</taxon>
        <taxon>eudicotyledons</taxon>
        <taxon>Gunneridae</taxon>
        <taxon>Pentapetalae</taxon>
        <taxon>rosids</taxon>
        <taxon>fabids</taxon>
        <taxon>Fabales</taxon>
        <taxon>Fabaceae</taxon>
        <taxon>Papilionoideae</taxon>
        <taxon>50 kb inversion clade</taxon>
        <taxon>NPAAA clade</taxon>
        <taxon>indigoferoid/millettioid clade</taxon>
        <taxon>Phaseoleae</taxon>
        <taxon>Vigna</taxon>
    </lineage>
</organism>
<reference evidence="4 5" key="1">
    <citation type="submission" date="2019-04" db="EMBL/GenBank/DDBJ databases">
        <title>An improved genome assembly and genetic linkage map for asparagus bean, Vigna unguiculata ssp. sesquipedialis.</title>
        <authorList>
            <person name="Xia Q."/>
            <person name="Zhang R."/>
            <person name="Dong Y."/>
        </authorList>
    </citation>
    <scope>NUCLEOTIDE SEQUENCE [LARGE SCALE GENOMIC DNA]</scope>
    <source>
        <tissue evidence="4">Leaf</tissue>
    </source>
</reference>
<dbReference type="GO" id="GO:0030276">
    <property type="term" value="F:clathrin binding"/>
    <property type="evidence" value="ECO:0007669"/>
    <property type="project" value="TreeGrafter"/>
</dbReference>
<feature type="compositionally biased region" description="Polar residues" evidence="2">
    <location>
        <begin position="1220"/>
        <end position="1241"/>
    </location>
</feature>
<dbReference type="GO" id="GO:0072583">
    <property type="term" value="P:clathrin-dependent endocytosis"/>
    <property type="evidence" value="ECO:0007669"/>
    <property type="project" value="TreeGrafter"/>
</dbReference>
<feature type="compositionally biased region" description="Basic and acidic residues" evidence="2">
    <location>
        <begin position="790"/>
        <end position="810"/>
    </location>
</feature>
<dbReference type="SUPFAM" id="SSF46565">
    <property type="entry name" value="Chaperone J-domain"/>
    <property type="match status" value="2"/>
</dbReference>
<evidence type="ECO:0000313" key="5">
    <source>
        <dbReference type="Proteomes" id="UP000501690"/>
    </source>
</evidence>
<feature type="compositionally biased region" description="Basic and acidic residues" evidence="2">
    <location>
        <begin position="847"/>
        <end position="856"/>
    </location>
</feature>
<protein>
    <recommendedName>
        <fullName evidence="3">J domain-containing protein</fullName>
    </recommendedName>
</protein>
<dbReference type="InterPro" id="IPR036869">
    <property type="entry name" value="J_dom_sf"/>
</dbReference>
<feature type="compositionally biased region" description="Polar residues" evidence="2">
    <location>
        <begin position="857"/>
        <end position="874"/>
    </location>
</feature>
<feature type="region of interest" description="Disordered" evidence="2">
    <location>
        <begin position="970"/>
        <end position="1010"/>
    </location>
</feature>
<feature type="compositionally biased region" description="Acidic residues" evidence="2">
    <location>
        <begin position="917"/>
        <end position="928"/>
    </location>
</feature>
<dbReference type="GO" id="GO:0005737">
    <property type="term" value="C:cytoplasm"/>
    <property type="evidence" value="ECO:0007669"/>
    <property type="project" value="TreeGrafter"/>
</dbReference>
<dbReference type="EMBL" id="CP039348">
    <property type="protein sequence ID" value="QCD91052.1"/>
    <property type="molecule type" value="Genomic_DNA"/>
</dbReference>
<evidence type="ECO:0000256" key="2">
    <source>
        <dbReference type="SAM" id="MobiDB-lite"/>
    </source>
</evidence>
<feature type="compositionally biased region" description="Basic and acidic residues" evidence="2">
    <location>
        <begin position="1042"/>
        <end position="1105"/>
    </location>
</feature>
<feature type="region of interest" description="Disordered" evidence="2">
    <location>
        <begin position="1036"/>
        <end position="1105"/>
    </location>
</feature>
<feature type="compositionally biased region" description="Basic and acidic residues" evidence="2">
    <location>
        <begin position="1447"/>
        <end position="1457"/>
    </location>
</feature>
<feature type="region of interest" description="Disordered" evidence="2">
    <location>
        <begin position="650"/>
        <end position="671"/>
    </location>
</feature>
<evidence type="ECO:0000313" key="4">
    <source>
        <dbReference type="EMBL" id="QCD91052.1"/>
    </source>
</evidence>
<keyword evidence="5" id="KW-1185">Reference proteome</keyword>
<dbReference type="PANTHER" id="PTHR23172">
    <property type="entry name" value="AUXILIN/CYCLIN G-ASSOCIATED KINASE-RELATED"/>
    <property type="match status" value="1"/>
</dbReference>
<feature type="region of interest" description="Disordered" evidence="2">
    <location>
        <begin position="1165"/>
        <end position="1274"/>
    </location>
</feature>
<feature type="region of interest" description="Disordered" evidence="2">
    <location>
        <begin position="790"/>
        <end position="935"/>
    </location>
</feature>
<keyword evidence="1" id="KW-0175">Coiled coil</keyword>
<feature type="compositionally biased region" description="Basic and acidic residues" evidence="2">
    <location>
        <begin position="1255"/>
        <end position="1265"/>
    </location>
</feature>
<dbReference type="PROSITE" id="PS50076">
    <property type="entry name" value="DNAJ_2"/>
    <property type="match status" value="1"/>
</dbReference>
<feature type="compositionally biased region" description="Basic and acidic residues" evidence="2">
    <location>
        <begin position="1165"/>
        <end position="1212"/>
    </location>
</feature>
<feature type="domain" description="J" evidence="3">
    <location>
        <begin position="1531"/>
        <end position="1595"/>
    </location>
</feature>
<feature type="compositionally biased region" description="Polar residues" evidence="2">
    <location>
        <begin position="833"/>
        <end position="845"/>
    </location>
</feature>
<feature type="compositionally biased region" description="Basic and acidic residues" evidence="2">
    <location>
        <begin position="990"/>
        <end position="1010"/>
    </location>
</feature>
<dbReference type="Proteomes" id="UP000501690">
    <property type="component" value="Linkage Group LG4"/>
</dbReference>
<accession>A0A4D6LQ77</accession>
<dbReference type="FunFam" id="1.10.287.110:FF:000009">
    <property type="entry name" value="Auxilin-related protein 1"/>
    <property type="match status" value="2"/>
</dbReference>
<feature type="region of interest" description="Disordered" evidence="2">
    <location>
        <begin position="571"/>
        <end position="597"/>
    </location>
</feature>
<feature type="region of interest" description="Disordered" evidence="2">
    <location>
        <begin position="1445"/>
        <end position="1466"/>
    </location>
</feature>
<proteinExistence type="predicted"/>
<dbReference type="InterPro" id="IPR001623">
    <property type="entry name" value="DnaJ_domain"/>
</dbReference>
<feature type="compositionally biased region" description="Basic and acidic residues" evidence="2">
    <location>
        <begin position="875"/>
        <end position="916"/>
    </location>
</feature>
<evidence type="ECO:0000259" key="3">
    <source>
        <dbReference type="PROSITE" id="PS50076"/>
    </source>
</evidence>
<gene>
    <name evidence="4" type="ORF">DEO72_LG4g2015</name>
</gene>
<dbReference type="PANTHER" id="PTHR23172:SF87">
    <property type="entry name" value="CHAPERONE DNAJ-DOMAIN SUPERFAMILY PROTEIN"/>
    <property type="match status" value="1"/>
</dbReference>